<dbReference type="InterPro" id="IPR013783">
    <property type="entry name" value="Ig-like_fold"/>
</dbReference>
<dbReference type="InterPro" id="IPR028974">
    <property type="entry name" value="TSP_type-3_rpt"/>
</dbReference>
<accession>A0ABU7JFC1</accession>
<dbReference type="Gene3D" id="4.10.1080.10">
    <property type="entry name" value="TSP type-3 repeat"/>
    <property type="match status" value="1"/>
</dbReference>
<dbReference type="Proteomes" id="UP001339167">
    <property type="component" value="Unassembled WGS sequence"/>
</dbReference>
<dbReference type="Gene3D" id="2.60.40.10">
    <property type="entry name" value="Immunoglobulins"/>
    <property type="match status" value="1"/>
</dbReference>
<evidence type="ECO:0000256" key="1">
    <source>
        <dbReference type="SAM" id="SignalP"/>
    </source>
</evidence>
<evidence type="ECO:0000313" key="2">
    <source>
        <dbReference type="EMBL" id="MEE2023845.1"/>
    </source>
</evidence>
<proteinExistence type="predicted"/>
<dbReference type="EMBL" id="JAUGZK010000003">
    <property type="protein sequence ID" value="MEE2023845.1"/>
    <property type="molecule type" value="Genomic_DNA"/>
</dbReference>
<evidence type="ECO:0000313" key="3">
    <source>
        <dbReference type="Proteomes" id="UP001339167"/>
    </source>
</evidence>
<dbReference type="RefSeq" id="WP_330087188.1">
    <property type="nucleotide sequence ID" value="NZ_JAUGZK010000003.1"/>
</dbReference>
<reference evidence="2 3" key="1">
    <citation type="submission" date="2023-06" db="EMBL/GenBank/DDBJ databases">
        <title>Alkalimonas sp., MEB004 an alkaliphilic bacterium isolated from Lonar Lake, India.</title>
        <authorList>
            <person name="Joshi A."/>
            <person name="Thite S."/>
        </authorList>
    </citation>
    <scope>NUCLEOTIDE SEQUENCE [LARGE SCALE GENOMIC DNA]</scope>
    <source>
        <strain evidence="2 3">MEB004</strain>
    </source>
</reference>
<feature type="signal peptide" evidence="1">
    <location>
        <begin position="1"/>
        <end position="26"/>
    </location>
</feature>
<keyword evidence="3" id="KW-1185">Reference proteome</keyword>
<gene>
    <name evidence="2" type="ORF">QWF21_06265</name>
</gene>
<comment type="caution">
    <text evidence="2">The sequence shown here is derived from an EMBL/GenBank/DDBJ whole genome shotgun (WGS) entry which is preliminary data.</text>
</comment>
<sequence length="515" mass="56124">MRFMQLAPCCLALGLFTALVSSYSVSSEQPLGSWLNQDEDGDGVPDCLDDFPFDPSRSRYPEYADTEPNDNPAVAVKTNHQLSLANPGFRISGALSSDSDNADMFRFAAKQGQSITALLRKTDLDSAFEPLLSFAGLDGNALNFGRISRGAPAHYGIVAINYVVREDRELFFLIADQNAKGGPDFGYTVTVFLDSNGNGVDDQQMRAMGVEPTVQSSSGDGILDLWKVAFATTCDELDFDGDGIPNILDTDSNGDGIPDRIKGIGDADGDGVPNFLDFDSDGNGIPDSIEVGPNPLRPVDTNRNGIPDFLDLDDDGDGLLDTWDNDRLNPIAEAPYMGPERRTILTLFGVHGSERSEYYRYGDKVQIRGFGLEAAPEDIIIAIFGGGTPINLHPESVSEEGLIFTMPDAERSTLFVAIGDRRTGHFRLNTKAANSPVIAGSRFRMLNPGEELVIQGAGFVRGSRVMLNNRAVNPSRIRPNEIRLRLPARESRGEFFVRTPHGDSNRITFELRAED</sequence>
<name>A0ABU7JFC1_9GAMM</name>
<feature type="chain" id="PRO_5046552138" evidence="1">
    <location>
        <begin position="27"/>
        <end position="515"/>
    </location>
</feature>
<protein>
    <submittedName>
        <fullName evidence="2">Uncharacterized protein</fullName>
    </submittedName>
</protein>
<dbReference type="SUPFAM" id="SSF103647">
    <property type="entry name" value="TSP type-3 repeat"/>
    <property type="match status" value="1"/>
</dbReference>
<keyword evidence="1" id="KW-0732">Signal</keyword>
<organism evidence="2 3">
    <name type="scientific">Alkalimonas mucilaginosa</name>
    <dbReference type="NCBI Taxonomy" id="3057676"/>
    <lineage>
        <taxon>Bacteria</taxon>
        <taxon>Pseudomonadati</taxon>
        <taxon>Pseudomonadota</taxon>
        <taxon>Gammaproteobacteria</taxon>
        <taxon>Alkalimonas</taxon>
    </lineage>
</organism>